<protein>
    <submittedName>
        <fullName evidence="1">Uncharacterized protein</fullName>
    </submittedName>
</protein>
<sequence length="37" mass="4308">MERALKADELEAHVFFSLTSFVFSHLISGLHRIDFRS</sequence>
<evidence type="ECO:0000313" key="2">
    <source>
        <dbReference type="Proteomes" id="UP000295600"/>
    </source>
</evidence>
<gene>
    <name evidence="1" type="ORF">EV202_103139</name>
</gene>
<accession>A0A4R2M0U1</accession>
<reference evidence="1 2" key="1">
    <citation type="submission" date="2019-03" db="EMBL/GenBank/DDBJ databases">
        <title>Genomic Encyclopedia of Type Strains, Phase IV (KMG-IV): sequencing the most valuable type-strain genomes for metagenomic binning, comparative biology and taxonomic classification.</title>
        <authorList>
            <person name="Goeker M."/>
        </authorList>
    </citation>
    <scope>NUCLEOTIDE SEQUENCE [LARGE SCALE GENOMIC DNA]</scope>
    <source>
        <strain evidence="1 2">DSM 23917</strain>
    </source>
</reference>
<comment type="caution">
    <text evidence="1">The sequence shown here is derived from an EMBL/GenBank/DDBJ whole genome shotgun (WGS) entry which is preliminary data.</text>
</comment>
<name>A0A4R2M0U1_9BACE</name>
<evidence type="ECO:0000313" key="1">
    <source>
        <dbReference type="EMBL" id="TCO95262.1"/>
    </source>
</evidence>
<dbReference type="Proteomes" id="UP000295600">
    <property type="component" value="Unassembled WGS sequence"/>
</dbReference>
<organism evidence="1 2">
    <name type="scientific">Prevotella heparinolytica</name>
    <dbReference type="NCBI Taxonomy" id="28113"/>
    <lineage>
        <taxon>Bacteria</taxon>
        <taxon>Pseudomonadati</taxon>
        <taxon>Bacteroidota</taxon>
        <taxon>Bacteroidia</taxon>
        <taxon>Bacteroidales</taxon>
        <taxon>Bacteroidaceae</taxon>
        <taxon>Bacteroides</taxon>
    </lineage>
</organism>
<proteinExistence type="predicted"/>
<dbReference type="EMBL" id="SLXB01000003">
    <property type="protein sequence ID" value="TCO95262.1"/>
    <property type="molecule type" value="Genomic_DNA"/>
</dbReference>
<dbReference type="AlphaFoldDB" id="A0A4R2M0U1"/>